<dbReference type="EMBL" id="CP020370">
    <property type="protein sequence ID" value="AUB79541.1"/>
    <property type="molecule type" value="Genomic_DNA"/>
</dbReference>
<keyword evidence="3" id="KW-1185">Reference proteome</keyword>
<gene>
    <name evidence="2" type="ORF">THSYN_00235</name>
</gene>
<sequence>MYQDEILTEVWRNRDAYAALHHHSLAEMVADLRARQHRRDCKLVDRRGGARPSEPARTSTAEA</sequence>
<feature type="region of interest" description="Disordered" evidence="1">
    <location>
        <begin position="43"/>
        <end position="63"/>
    </location>
</feature>
<protein>
    <submittedName>
        <fullName evidence="2">Uncharacterized protein</fullName>
    </submittedName>
</protein>
<evidence type="ECO:0000313" key="3">
    <source>
        <dbReference type="Proteomes" id="UP000232638"/>
    </source>
</evidence>
<organism evidence="2 3">
    <name type="scientific">Candidatus Thiodictyon syntrophicum</name>
    <dbReference type="NCBI Taxonomy" id="1166950"/>
    <lineage>
        <taxon>Bacteria</taxon>
        <taxon>Pseudomonadati</taxon>
        <taxon>Pseudomonadota</taxon>
        <taxon>Gammaproteobacteria</taxon>
        <taxon>Chromatiales</taxon>
        <taxon>Chromatiaceae</taxon>
        <taxon>Thiodictyon</taxon>
    </lineage>
</organism>
<evidence type="ECO:0000256" key="1">
    <source>
        <dbReference type="SAM" id="MobiDB-lite"/>
    </source>
</evidence>
<accession>A0A2K8U3C5</accession>
<reference evidence="2 3" key="1">
    <citation type="submission" date="2017-03" db="EMBL/GenBank/DDBJ databases">
        <title>Complete genome sequence of Candidatus 'Thiodictyon syntrophicum' sp. nov. strain Cad16T, a photolithoautotroph purple sulfur bacterium isolated from an alpine meromictic lake.</title>
        <authorList>
            <person name="Luedin S.M."/>
            <person name="Pothier J.F."/>
            <person name="Danza F."/>
            <person name="Storelli N."/>
            <person name="Wittwer M."/>
            <person name="Tonolla M."/>
        </authorList>
    </citation>
    <scope>NUCLEOTIDE SEQUENCE [LARGE SCALE GENOMIC DNA]</scope>
    <source>
        <strain evidence="2 3">Cad16T</strain>
    </source>
</reference>
<proteinExistence type="predicted"/>
<name>A0A2K8U3C5_9GAMM</name>
<dbReference type="Proteomes" id="UP000232638">
    <property type="component" value="Chromosome"/>
</dbReference>
<evidence type="ECO:0000313" key="2">
    <source>
        <dbReference type="EMBL" id="AUB79541.1"/>
    </source>
</evidence>
<dbReference type="KEGG" id="tsy:THSYN_00235"/>
<dbReference type="AlphaFoldDB" id="A0A2K8U3C5"/>